<name>A0ABP6NNM0_9ACTN</name>
<evidence type="ECO:0000256" key="3">
    <source>
        <dbReference type="ARBA" id="ARBA00022692"/>
    </source>
</evidence>
<keyword evidence="5 6" id="KW-0472">Membrane</keyword>
<protein>
    <recommendedName>
        <fullName evidence="7">GtrA/DPMS transmembrane domain-containing protein</fullName>
    </recommendedName>
</protein>
<gene>
    <name evidence="8" type="ORF">GCM10010531_01440</name>
</gene>
<dbReference type="PANTHER" id="PTHR38459:SF1">
    <property type="entry name" value="PROPHAGE BACTOPRENOL-LINKED GLUCOSE TRANSLOCASE HOMOLOG"/>
    <property type="match status" value="1"/>
</dbReference>
<proteinExistence type="inferred from homology"/>
<reference evidence="9" key="1">
    <citation type="journal article" date="2019" name="Int. J. Syst. Evol. Microbiol.">
        <title>The Global Catalogue of Microorganisms (GCM) 10K type strain sequencing project: providing services to taxonomists for standard genome sequencing and annotation.</title>
        <authorList>
            <consortium name="The Broad Institute Genomics Platform"/>
            <consortium name="The Broad Institute Genome Sequencing Center for Infectious Disease"/>
            <person name="Wu L."/>
            <person name="Ma J."/>
        </authorList>
    </citation>
    <scope>NUCLEOTIDE SEQUENCE [LARGE SCALE GENOMIC DNA]</scope>
    <source>
        <strain evidence="9">JCM 15614</strain>
    </source>
</reference>
<dbReference type="Proteomes" id="UP001499924">
    <property type="component" value="Unassembled WGS sequence"/>
</dbReference>
<comment type="similarity">
    <text evidence="2">Belongs to the GtrA family.</text>
</comment>
<evidence type="ECO:0000256" key="4">
    <source>
        <dbReference type="ARBA" id="ARBA00022989"/>
    </source>
</evidence>
<dbReference type="EMBL" id="BAAAVV010000001">
    <property type="protein sequence ID" value="GAA3154134.1"/>
    <property type="molecule type" value="Genomic_DNA"/>
</dbReference>
<dbReference type="InterPro" id="IPR007267">
    <property type="entry name" value="GtrA_DPMS_TM"/>
</dbReference>
<feature type="domain" description="GtrA/DPMS transmembrane" evidence="7">
    <location>
        <begin position="9"/>
        <end position="128"/>
    </location>
</feature>
<dbReference type="Pfam" id="PF04138">
    <property type="entry name" value="GtrA_DPMS_TM"/>
    <property type="match status" value="1"/>
</dbReference>
<evidence type="ECO:0000313" key="8">
    <source>
        <dbReference type="EMBL" id="GAA3154134.1"/>
    </source>
</evidence>
<evidence type="ECO:0000256" key="2">
    <source>
        <dbReference type="ARBA" id="ARBA00009399"/>
    </source>
</evidence>
<evidence type="ECO:0000259" key="7">
    <source>
        <dbReference type="Pfam" id="PF04138"/>
    </source>
</evidence>
<accession>A0ABP6NNM0</accession>
<evidence type="ECO:0000256" key="6">
    <source>
        <dbReference type="SAM" id="Phobius"/>
    </source>
</evidence>
<evidence type="ECO:0000256" key="1">
    <source>
        <dbReference type="ARBA" id="ARBA00004141"/>
    </source>
</evidence>
<evidence type="ECO:0000256" key="5">
    <source>
        <dbReference type="ARBA" id="ARBA00023136"/>
    </source>
</evidence>
<feature type="transmembrane region" description="Helical" evidence="6">
    <location>
        <begin position="71"/>
        <end position="90"/>
    </location>
</feature>
<organism evidence="8 9">
    <name type="scientific">Blastococcus jejuensis</name>
    <dbReference type="NCBI Taxonomy" id="351224"/>
    <lineage>
        <taxon>Bacteria</taxon>
        <taxon>Bacillati</taxon>
        <taxon>Actinomycetota</taxon>
        <taxon>Actinomycetes</taxon>
        <taxon>Geodermatophilales</taxon>
        <taxon>Geodermatophilaceae</taxon>
        <taxon>Blastococcus</taxon>
    </lineage>
</organism>
<feature type="transmembrane region" description="Helical" evidence="6">
    <location>
        <begin position="40"/>
        <end position="59"/>
    </location>
</feature>
<dbReference type="PANTHER" id="PTHR38459">
    <property type="entry name" value="PROPHAGE BACTOPRENOL-LINKED GLUCOSE TRANSLOCASE HOMOLOG"/>
    <property type="match status" value="1"/>
</dbReference>
<dbReference type="InterPro" id="IPR051401">
    <property type="entry name" value="GtrA_CellWall_Glycosyl"/>
</dbReference>
<comment type="subcellular location">
    <subcellularLocation>
        <location evidence="1">Membrane</location>
        <topology evidence="1">Multi-pass membrane protein</topology>
    </subcellularLocation>
</comment>
<evidence type="ECO:0000313" key="9">
    <source>
        <dbReference type="Proteomes" id="UP001499924"/>
    </source>
</evidence>
<feature type="transmembrane region" description="Helical" evidence="6">
    <location>
        <begin position="7"/>
        <end position="28"/>
    </location>
</feature>
<sequence>MLAKELGAFGVVGAVCFALDIVLFQVLYTYAGADAVLSKLLATLVSMTVAYVGHRYWSFSHRARTGVRREYLLFVVINGATLLLGLLIIFVVRHPLQQESALVLQIANIASIGVGTVIRYLSYRRWVFPAVGPTDAAAERTHLATTTGATRRPVAETGR</sequence>
<keyword evidence="4 6" id="KW-1133">Transmembrane helix</keyword>
<feature type="transmembrane region" description="Helical" evidence="6">
    <location>
        <begin position="102"/>
        <end position="121"/>
    </location>
</feature>
<keyword evidence="3 6" id="KW-0812">Transmembrane</keyword>
<keyword evidence="9" id="KW-1185">Reference proteome</keyword>
<comment type="caution">
    <text evidence="8">The sequence shown here is derived from an EMBL/GenBank/DDBJ whole genome shotgun (WGS) entry which is preliminary data.</text>
</comment>